<dbReference type="AlphaFoldDB" id="A0A0P1EYI6"/>
<dbReference type="eggNOG" id="COG2226">
    <property type="taxonomic scope" value="Bacteria"/>
</dbReference>
<dbReference type="Pfam" id="PF08241">
    <property type="entry name" value="Methyltransf_11"/>
    <property type="match status" value="1"/>
</dbReference>
<dbReference type="InterPro" id="IPR029063">
    <property type="entry name" value="SAM-dependent_MTases_sf"/>
</dbReference>
<dbReference type="PANTHER" id="PTHR13090">
    <property type="entry name" value="ARGININE-HYDROXYLASE NDUFAF5, MITOCHONDRIAL"/>
    <property type="match status" value="1"/>
</dbReference>
<evidence type="ECO:0000256" key="1">
    <source>
        <dbReference type="ARBA" id="ARBA00022603"/>
    </source>
</evidence>
<dbReference type="STRING" id="266809.PM03_06365"/>
<name>A0A0P1EYI6_9RHOB</name>
<dbReference type="EMBL" id="CYRX01000025">
    <property type="protein sequence ID" value="CUH60158.1"/>
    <property type="molecule type" value="Genomic_DNA"/>
</dbReference>
<dbReference type="SUPFAM" id="SSF53335">
    <property type="entry name" value="S-adenosyl-L-methionine-dependent methyltransferases"/>
    <property type="match status" value="1"/>
</dbReference>
<keyword evidence="1" id="KW-0489">Methyltransferase</keyword>
<accession>A0A0P1EYI6</accession>
<protein>
    <submittedName>
        <fullName evidence="4">Biotin biosynthesis protein BioC</fullName>
    </submittedName>
</protein>
<organism evidence="4 5">
    <name type="scientific">Thalassobacter stenotrophicus</name>
    <dbReference type="NCBI Taxonomy" id="266809"/>
    <lineage>
        <taxon>Bacteria</taxon>
        <taxon>Pseudomonadati</taxon>
        <taxon>Pseudomonadota</taxon>
        <taxon>Alphaproteobacteria</taxon>
        <taxon>Rhodobacterales</taxon>
        <taxon>Roseobacteraceae</taxon>
        <taxon>Thalassobacter</taxon>
    </lineage>
</organism>
<reference evidence="4 5" key="1">
    <citation type="submission" date="2015-09" db="EMBL/GenBank/DDBJ databases">
        <authorList>
            <consortium name="Swine Surveillance"/>
        </authorList>
    </citation>
    <scope>NUCLEOTIDE SEQUENCE [LARGE SCALE GENOMIC DNA]</scope>
    <source>
        <strain evidence="4 5">CECT 5294</strain>
    </source>
</reference>
<evidence type="ECO:0000259" key="3">
    <source>
        <dbReference type="Pfam" id="PF08241"/>
    </source>
</evidence>
<gene>
    <name evidence="4" type="ORF">THS5294_01447</name>
</gene>
<evidence type="ECO:0000313" key="4">
    <source>
        <dbReference type="EMBL" id="CUH60158.1"/>
    </source>
</evidence>
<dbReference type="Proteomes" id="UP000051298">
    <property type="component" value="Unassembled WGS sequence"/>
</dbReference>
<dbReference type="PANTHER" id="PTHR13090:SF1">
    <property type="entry name" value="ARGININE-HYDROXYLASE NDUFAF5, MITOCHONDRIAL"/>
    <property type="match status" value="1"/>
</dbReference>
<feature type="domain" description="Methyltransferase type 11" evidence="3">
    <location>
        <begin position="73"/>
        <end position="121"/>
    </location>
</feature>
<dbReference type="InterPro" id="IPR013216">
    <property type="entry name" value="Methyltransf_11"/>
</dbReference>
<sequence>MMTQTPRLTDETALAHARARAARHGDVGAWFLHHDAIDEIKERLIDVNRTFTEPAIVTGAPQIWGPAFPDAHIVPDTDQLDLTPGAHDLVIHAMALHWANDPVGQLVQARRALKPDGLLLCVAFGGQTLRELRAAMSEAEAAEMGGLSPRVAPMGDIRDLGALLGRAGLALPVADVLTRAVTYRDLTHLIGDLRAMGETNALADRHKTPPKRGLFPRAAHIYSQAFPAEGGRIQATFELAFLTGWAPSADQPKPLRPGSATARLADALGTVEYTETSYPPPETT</sequence>
<dbReference type="GO" id="GO:0032259">
    <property type="term" value="P:methylation"/>
    <property type="evidence" value="ECO:0007669"/>
    <property type="project" value="UniProtKB-KW"/>
</dbReference>
<evidence type="ECO:0000313" key="5">
    <source>
        <dbReference type="Proteomes" id="UP000051298"/>
    </source>
</evidence>
<keyword evidence="2" id="KW-0808">Transferase</keyword>
<evidence type="ECO:0000256" key="2">
    <source>
        <dbReference type="ARBA" id="ARBA00022679"/>
    </source>
</evidence>
<dbReference type="Gene3D" id="3.40.50.150">
    <property type="entry name" value="Vaccinia Virus protein VP39"/>
    <property type="match status" value="1"/>
</dbReference>
<dbReference type="GO" id="GO:0008757">
    <property type="term" value="F:S-adenosylmethionine-dependent methyltransferase activity"/>
    <property type="evidence" value="ECO:0007669"/>
    <property type="project" value="InterPro"/>
</dbReference>
<proteinExistence type="predicted"/>
<dbReference type="InterPro" id="IPR050602">
    <property type="entry name" value="Malonyl-ACP_OMT"/>
</dbReference>